<reference evidence="3 4" key="1">
    <citation type="journal article" date="2019" name="Stand. Genomic Sci.">
        <title>Draft Whole-Genome Sequence of a Novel Chryseobacterium viscerum Strain Isolated from Fresh Water at Dripping Springs, New Mexico.</title>
        <authorList>
            <person name="Kyndt J.A."/>
            <person name="Moore T.C."/>
        </authorList>
    </citation>
    <scope>NUCLEOTIDE SEQUENCE [LARGE SCALE GENOMIC DNA]</scope>
    <source>
        <strain evidence="3 4">DPS</strain>
    </source>
</reference>
<evidence type="ECO:0000259" key="1">
    <source>
        <dbReference type="Pfam" id="PF12146"/>
    </source>
</evidence>
<feature type="domain" description="Serine aminopeptidase S33" evidence="1">
    <location>
        <begin position="151"/>
        <end position="387"/>
    </location>
</feature>
<sequence length="419" mass="47960">MIMKKLLTLFLTTWFLLSFSQDRKEIGKTFIKTLLVDKNIEKAHSYFDPSIAGQIPVDQLKAITEQLQGQIGSFKNILEVNNEGNIYYYYTEFEKTKLDVQLTFGDNNKMLGFFLVPHKTVEKPDEKTALKIKSDAIELDGTLLIPPSNDKKKLVIFVHGSGPHDRDEMIAENKPFKDIAEYLLNNGIASYRYDKRTYSYPETFTEKSTVEEETINDAVNAALYFKNNTDYKGYQIIILGHSQGAYMMPKIAERAQVSKYVFMAGNARPLQDLLVEQYEYLHSLDAAKVPAEAVQEVKKQVAFLNSSQFNLNSPASELPLGQSAAYWKYLKDYNQLNEVKKIKAPMFFAQGGRDYQVTEKDFNLWKGTLKNDKTAEFKFYPTLSHLFMAGSGKPSPKDYETKGKVDEPFLKDLTQFILK</sequence>
<dbReference type="PANTHER" id="PTHR43265:SF1">
    <property type="entry name" value="ESTERASE ESTD"/>
    <property type="match status" value="1"/>
</dbReference>
<evidence type="ECO:0000313" key="4">
    <source>
        <dbReference type="Proteomes" id="UP000326384"/>
    </source>
</evidence>
<dbReference type="Pfam" id="PF13026">
    <property type="entry name" value="DUF3887"/>
    <property type="match status" value="1"/>
</dbReference>
<protein>
    <submittedName>
        <fullName evidence="3">DUF3887 domain-containing protein</fullName>
    </submittedName>
</protein>
<comment type="caution">
    <text evidence="3">The sequence shown here is derived from an EMBL/GenBank/DDBJ whole genome shotgun (WGS) entry which is preliminary data.</text>
</comment>
<proteinExistence type="predicted"/>
<organism evidence="3 4">
    <name type="scientific">Chryseobacterium viscerum</name>
    <dbReference type="NCBI Taxonomy" id="1037377"/>
    <lineage>
        <taxon>Bacteria</taxon>
        <taxon>Pseudomonadati</taxon>
        <taxon>Bacteroidota</taxon>
        <taxon>Flavobacteriia</taxon>
        <taxon>Flavobacteriales</taxon>
        <taxon>Weeksellaceae</taxon>
        <taxon>Chryseobacterium group</taxon>
        <taxon>Chryseobacterium</taxon>
    </lineage>
</organism>
<dbReference type="PANTHER" id="PTHR43265">
    <property type="entry name" value="ESTERASE ESTD"/>
    <property type="match status" value="1"/>
</dbReference>
<accession>A0A5N4BNL5</accession>
<name>A0A5N4BNL5_9FLAO</name>
<dbReference type="Pfam" id="PF12146">
    <property type="entry name" value="Hydrolase_4"/>
    <property type="match status" value="1"/>
</dbReference>
<evidence type="ECO:0000259" key="2">
    <source>
        <dbReference type="Pfam" id="PF13026"/>
    </source>
</evidence>
<dbReference type="Proteomes" id="UP000326384">
    <property type="component" value="Unassembled WGS sequence"/>
</dbReference>
<dbReference type="InterPro" id="IPR024981">
    <property type="entry name" value="DUF3887"/>
</dbReference>
<dbReference type="Gene3D" id="3.40.50.1820">
    <property type="entry name" value="alpha/beta hydrolase"/>
    <property type="match status" value="1"/>
</dbReference>
<dbReference type="InterPro" id="IPR029058">
    <property type="entry name" value="AB_hydrolase_fold"/>
</dbReference>
<gene>
    <name evidence="3" type="ORF">F8D52_15095</name>
</gene>
<dbReference type="SUPFAM" id="SSF53474">
    <property type="entry name" value="alpha/beta-Hydrolases"/>
    <property type="match status" value="1"/>
</dbReference>
<dbReference type="EMBL" id="VTPV01000008">
    <property type="protein sequence ID" value="KAB1230029.1"/>
    <property type="molecule type" value="Genomic_DNA"/>
</dbReference>
<feature type="domain" description="DUF3887" evidence="2">
    <location>
        <begin position="32"/>
        <end position="113"/>
    </location>
</feature>
<evidence type="ECO:0000313" key="3">
    <source>
        <dbReference type="EMBL" id="KAB1230029.1"/>
    </source>
</evidence>
<dbReference type="Gene3D" id="3.10.450.590">
    <property type="match status" value="1"/>
</dbReference>
<dbReference type="InterPro" id="IPR053145">
    <property type="entry name" value="AB_hydrolase_Est10"/>
</dbReference>
<keyword evidence="4" id="KW-1185">Reference proteome</keyword>
<dbReference type="InterPro" id="IPR022742">
    <property type="entry name" value="Hydrolase_4"/>
</dbReference>